<reference evidence="3 4" key="1">
    <citation type="submission" date="2018-08" db="EMBL/GenBank/DDBJ databases">
        <title>A genome reference for cultivated species of the human gut microbiota.</title>
        <authorList>
            <person name="Zou Y."/>
            <person name="Xue W."/>
            <person name="Luo G."/>
        </authorList>
    </citation>
    <scope>NUCLEOTIDE SEQUENCE [LARGE SCALE GENOMIC DNA]</scope>
    <source>
        <strain evidence="1 4">AF14-26</strain>
        <strain evidence="2 3">AM18-6</strain>
    </source>
</reference>
<dbReference type="EMBL" id="QRJE01000006">
    <property type="protein sequence ID" value="RHH14799.1"/>
    <property type="molecule type" value="Genomic_DNA"/>
</dbReference>
<dbReference type="Proteomes" id="UP000266644">
    <property type="component" value="Unassembled WGS sequence"/>
</dbReference>
<dbReference type="AlphaFoldDB" id="A0A396C7F7"/>
<dbReference type="EMBL" id="QRZH01000027">
    <property type="protein sequence ID" value="RGV48097.1"/>
    <property type="molecule type" value="Genomic_DNA"/>
</dbReference>
<evidence type="ECO:0000313" key="4">
    <source>
        <dbReference type="Proteomes" id="UP000286270"/>
    </source>
</evidence>
<protein>
    <submittedName>
        <fullName evidence="2">Uncharacterized protein</fullName>
    </submittedName>
</protein>
<evidence type="ECO:0000313" key="3">
    <source>
        <dbReference type="Proteomes" id="UP000266644"/>
    </source>
</evidence>
<evidence type="ECO:0000313" key="1">
    <source>
        <dbReference type="EMBL" id="RGV48097.1"/>
    </source>
</evidence>
<proteinExistence type="predicted"/>
<dbReference type="Proteomes" id="UP000286270">
    <property type="component" value="Unassembled WGS sequence"/>
</dbReference>
<comment type="caution">
    <text evidence="2">The sequence shown here is derived from an EMBL/GenBank/DDBJ whole genome shotgun (WGS) entry which is preliminary data.</text>
</comment>
<accession>A0A396C7F7</accession>
<evidence type="ECO:0000313" key="2">
    <source>
        <dbReference type="EMBL" id="RHH14799.1"/>
    </source>
</evidence>
<name>A0A396C7F7_BACFG</name>
<organism evidence="2 3">
    <name type="scientific">Bacteroides fragilis</name>
    <dbReference type="NCBI Taxonomy" id="817"/>
    <lineage>
        <taxon>Bacteria</taxon>
        <taxon>Pseudomonadati</taxon>
        <taxon>Bacteroidota</taxon>
        <taxon>Bacteroidia</taxon>
        <taxon>Bacteroidales</taxon>
        <taxon>Bacteroidaceae</taxon>
        <taxon>Bacteroides</taxon>
    </lineage>
</organism>
<gene>
    <name evidence="2" type="ORF">DW228_04340</name>
    <name evidence="1" type="ORF">DWW08_21520</name>
</gene>
<sequence length="52" mass="6423">MPFAVYRSGRTSSIKVEHVQLKEEIVWVRLYDIKVIWLINYRCYFRLVPRFC</sequence>